<comment type="caution">
    <text evidence="1">The sequence shown here is derived from an EMBL/GenBank/DDBJ whole genome shotgun (WGS) entry which is preliminary data.</text>
</comment>
<evidence type="ECO:0000313" key="1">
    <source>
        <dbReference type="EMBL" id="MBA0842607.1"/>
    </source>
</evidence>
<proteinExistence type="predicted"/>
<protein>
    <submittedName>
        <fullName evidence="1">Uncharacterized protein</fullName>
    </submittedName>
</protein>
<evidence type="ECO:0000313" key="2">
    <source>
        <dbReference type="Proteomes" id="UP000593575"/>
    </source>
</evidence>
<organism evidence="1 2">
    <name type="scientific">Gossypium armourianum</name>
    <dbReference type="NCBI Taxonomy" id="34283"/>
    <lineage>
        <taxon>Eukaryota</taxon>
        <taxon>Viridiplantae</taxon>
        <taxon>Streptophyta</taxon>
        <taxon>Embryophyta</taxon>
        <taxon>Tracheophyta</taxon>
        <taxon>Spermatophyta</taxon>
        <taxon>Magnoliopsida</taxon>
        <taxon>eudicotyledons</taxon>
        <taxon>Gunneridae</taxon>
        <taxon>Pentapetalae</taxon>
        <taxon>rosids</taxon>
        <taxon>malvids</taxon>
        <taxon>Malvales</taxon>
        <taxon>Malvaceae</taxon>
        <taxon>Malvoideae</taxon>
        <taxon>Gossypium</taxon>
    </lineage>
</organism>
<gene>
    <name evidence="1" type="ORF">Goarm_002421</name>
</gene>
<dbReference type="EMBL" id="JABFAE010000012">
    <property type="protein sequence ID" value="MBA0842607.1"/>
    <property type="molecule type" value="Genomic_DNA"/>
</dbReference>
<dbReference type="AlphaFoldDB" id="A0A7J9K813"/>
<sequence>MRMSEQWVTARIKQKGDRKCISWKSLRDLILAHSDTKKRVDVFAFSIYELVIFSKALEYIYDAVSDLFDQLDKRVTRQGEAKLQGKNGWQFSRVSKTKTLNGGLLG</sequence>
<dbReference type="PANTHER" id="PTHR48200:SF1">
    <property type="entry name" value="AMINOTRANSFERASE-LIKE PLANT MOBILE DOMAIN-CONTAINING PROTEIN"/>
    <property type="match status" value="1"/>
</dbReference>
<name>A0A7J9K813_9ROSI</name>
<reference evidence="1 2" key="1">
    <citation type="journal article" date="2019" name="Genome Biol. Evol.">
        <title>Insights into the evolution of the New World diploid cottons (Gossypium, subgenus Houzingenia) based on genome sequencing.</title>
        <authorList>
            <person name="Grover C.E."/>
            <person name="Arick M.A. 2nd"/>
            <person name="Thrash A."/>
            <person name="Conover J.L."/>
            <person name="Sanders W.S."/>
            <person name="Peterson D.G."/>
            <person name="Frelichowski J.E."/>
            <person name="Scheffler J.A."/>
            <person name="Scheffler B.E."/>
            <person name="Wendel J.F."/>
        </authorList>
    </citation>
    <scope>NUCLEOTIDE SEQUENCE [LARGE SCALE GENOMIC DNA]</scope>
    <source>
        <strain evidence="1">6</strain>
        <tissue evidence="1">Leaf</tissue>
    </source>
</reference>
<dbReference type="Proteomes" id="UP000593575">
    <property type="component" value="Unassembled WGS sequence"/>
</dbReference>
<dbReference type="PANTHER" id="PTHR48200">
    <property type="entry name" value="PROTEIN, PUTATIVE-RELATED"/>
    <property type="match status" value="1"/>
</dbReference>
<accession>A0A7J9K813</accession>
<keyword evidence="2" id="KW-1185">Reference proteome</keyword>